<feature type="transmembrane region" description="Helical" evidence="2">
    <location>
        <begin position="390"/>
        <end position="409"/>
    </location>
</feature>
<feature type="transmembrane region" description="Helical" evidence="2">
    <location>
        <begin position="415"/>
        <end position="434"/>
    </location>
</feature>
<keyword evidence="2" id="KW-0812">Transmembrane</keyword>
<evidence type="ECO:0000313" key="3">
    <source>
        <dbReference type="EMBL" id="MFC6953065.1"/>
    </source>
</evidence>
<protein>
    <submittedName>
        <fullName evidence="3">TraB/GumN family protein</fullName>
    </submittedName>
</protein>
<dbReference type="Proteomes" id="UP001596395">
    <property type="component" value="Unassembled WGS sequence"/>
</dbReference>
<dbReference type="PANTHER" id="PTHR21530:SF7">
    <property type="entry name" value="TRAB DOMAIN-CONTAINING PROTEIN"/>
    <property type="match status" value="1"/>
</dbReference>
<keyword evidence="2" id="KW-0472">Membrane</keyword>
<evidence type="ECO:0000313" key="4">
    <source>
        <dbReference type="Proteomes" id="UP001596395"/>
    </source>
</evidence>
<feature type="transmembrane region" description="Helical" evidence="2">
    <location>
        <begin position="225"/>
        <end position="246"/>
    </location>
</feature>
<comment type="caution">
    <text evidence="3">The sequence shown here is derived from an EMBL/GenBank/DDBJ whole genome shotgun (WGS) entry which is preliminary data.</text>
</comment>
<dbReference type="InterPro" id="IPR046345">
    <property type="entry name" value="TraB_PrgY-like"/>
</dbReference>
<feature type="region of interest" description="Disordered" evidence="1">
    <location>
        <begin position="1"/>
        <end position="23"/>
    </location>
</feature>
<feature type="transmembrane region" description="Helical" evidence="2">
    <location>
        <begin position="261"/>
        <end position="283"/>
    </location>
</feature>
<dbReference type="AlphaFoldDB" id="A0ABD5VBW9"/>
<dbReference type="InterPro" id="IPR002816">
    <property type="entry name" value="TraB/PrgY/GumN_fam"/>
</dbReference>
<feature type="transmembrane region" description="Helical" evidence="2">
    <location>
        <begin position="511"/>
        <end position="538"/>
    </location>
</feature>
<sequence length="568" mass="59591">MTDVAPPTPGPTAPDPADGEGSVHVLGTAHVSQESVDEVERTIDERHPDVVAVELDEGRYRQLRGETPDDLDPTDLLSGNTVFQFLAYWMLSYVQARLGDRFDVTPGADMLAAVESAEERGLGVALVDRDIQTTIQRFWKRMTFFEKLQTASGLAFGAADPRLVGVTVGLVLGVFLAPLLGFGLPLAGVLTDAGLLSVATGGLAAGVVGYASLTVTDRYLDEWTSLVAAAAVGLGVGAAVAVTGVLDPYLGGVIAGPLRNLLAGGFIGIGGGIGVGVGLGVLFDALGVGSGEDVEEFDVDQMTDADVVTVMMEEFRQFSPGGASALIDERDAYIAHNLVALREKGYDVVAVVGAGHRAGIEEYLEHPDRLPPMDELVGTESGSRFSVAKLFGYLITLGFVAFFGLLVLGGAEDAFLLRLFAAWFLFNGTFAFVLTKLAGGHWSSASVAGAVAWMTSLNPLLAPGWFAGYVELRKTPVNVADIGKLNDILNDQESPLMDVVRNLFAVPLFRLIMVVAAANIGSLVASVLFPVVVLPWLAPEVGGIQGVLDLLVQGAENGIDIVRGVVGL</sequence>
<accession>A0ABD5VBW9</accession>
<proteinExistence type="predicted"/>
<organism evidence="3 4">
    <name type="scientific">Halorubellus litoreus</name>
    <dbReference type="NCBI Taxonomy" id="755308"/>
    <lineage>
        <taxon>Archaea</taxon>
        <taxon>Methanobacteriati</taxon>
        <taxon>Methanobacteriota</taxon>
        <taxon>Stenosarchaea group</taxon>
        <taxon>Halobacteria</taxon>
        <taxon>Halobacteriales</taxon>
        <taxon>Halorubellaceae</taxon>
        <taxon>Halorubellus</taxon>
    </lineage>
</organism>
<dbReference type="RefSeq" id="WP_336350041.1">
    <property type="nucleotide sequence ID" value="NZ_JAZAQL010000002.1"/>
</dbReference>
<gene>
    <name evidence="3" type="ORF">ACFQGB_09330</name>
</gene>
<dbReference type="Pfam" id="PF01963">
    <property type="entry name" value="TraB_PrgY_gumN"/>
    <property type="match status" value="2"/>
</dbReference>
<evidence type="ECO:0000256" key="2">
    <source>
        <dbReference type="SAM" id="Phobius"/>
    </source>
</evidence>
<dbReference type="CDD" id="cd14726">
    <property type="entry name" value="TraB_PrgY-like"/>
    <property type="match status" value="1"/>
</dbReference>
<evidence type="ECO:0000256" key="1">
    <source>
        <dbReference type="SAM" id="MobiDB-lite"/>
    </source>
</evidence>
<reference evidence="3 4" key="1">
    <citation type="journal article" date="2019" name="Int. J. Syst. Evol. Microbiol.">
        <title>The Global Catalogue of Microorganisms (GCM) 10K type strain sequencing project: providing services to taxonomists for standard genome sequencing and annotation.</title>
        <authorList>
            <consortium name="The Broad Institute Genomics Platform"/>
            <consortium name="The Broad Institute Genome Sequencing Center for Infectious Disease"/>
            <person name="Wu L."/>
            <person name="Ma J."/>
        </authorList>
    </citation>
    <scope>NUCLEOTIDE SEQUENCE [LARGE SCALE GENOMIC DNA]</scope>
    <source>
        <strain evidence="3 4">GX26</strain>
    </source>
</reference>
<keyword evidence="2" id="KW-1133">Transmembrane helix</keyword>
<feature type="transmembrane region" description="Helical" evidence="2">
    <location>
        <begin position="163"/>
        <end position="187"/>
    </location>
</feature>
<name>A0ABD5VBW9_9EURY</name>
<dbReference type="EMBL" id="JBHSXN010000002">
    <property type="protein sequence ID" value="MFC6953065.1"/>
    <property type="molecule type" value="Genomic_DNA"/>
</dbReference>
<feature type="transmembrane region" description="Helical" evidence="2">
    <location>
        <begin position="193"/>
        <end position="213"/>
    </location>
</feature>
<keyword evidence="4" id="KW-1185">Reference proteome</keyword>
<dbReference type="PANTHER" id="PTHR21530">
    <property type="entry name" value="PHEROMONE SHUTDOWN PROTEIN"/>
    <property type="match status" value="1"/>
</dbReference>
<feature type="compositionally biased region" description="Pro residues" evidence="1">
    <location>
        <begin position="1"/>
        <end position="14"/>
    </location>
</feature>